<proteinExistence type="predicted"/>
<keyword evidence="3" id="KW-1185">Reference proteome</keyword>
<dbReference type="RefSeq" id="WP_146577933.1">
    <property type="nucleotide sequence ID" value="NZ_SJPM01000004.1"/>
</dbReference>
<evidence type="ECO:0000313" key="3">
    <source>
        <dbReference type="Proteomes" id="UP000316213"/>
    </source>
</evidence>
<dbReference type="InterPro" id="IPR012296">
    <property type="entry name" value="Nuclease_put_TT1808"/>
</dbReference>
<gene>
    <name evidence="2" type="ORF">Pla100_24800</name>
</gene>
<evidence type="ECO:0000313" key="2">
    <source>
        <dbReference type="EMBL" id="TWT97328.1"/>
    </source>
</evidence>
<sequence>MTSLMINDPIVADQLIAERKARRADRFDEVWDGVYMMSPIANNEHQSLATQLSAAICAIVDWQDLGKTFTGANVSDRPTDWTKNYRVPDVLVFSAQTNAEDRHSHWFGGPEFAIEVVSPGDRTLDKLDFYAEVGTRELLVIDRDPWQLTLYRSTRENGPDSPSRLKPVTVNTFSQPVHIELQTFPLTFRLSDNPKTIEVGNASGELIRAIPL</sequence>
<dbReference type="InterPro" id="IPR011335">
    <property type="entry name" value="Restrct_endonuc-II-like"/>
</dbReference>
<reference evidence="2 3" key="1">
    <citation type="submission" date="2019-02" db="EMBL/GenBank/DDBJ databases">
        <title>Deep-cultivation of Planctomycetes and their phenomic and genomic characterization uncovers novel biology.</title>
        <authorList>
            <person name="Wiegand S."/>
            <person name="Jogler M."/>
            <person name="Boedeker C."/>
            <person name="Pinto D."/>
            <person name="Vollmers J."/>
            <person name="Rivas-Marin E."/>
            <person name="Kohn T."/>
            <person name="Peeters S.H."/>
            <person name="Heuer A."/>
            <person name="Rast P."/>
            <person name="Oberbeckmann S."/>
            <person name="Bunk B."/>
            <person name="Jeske O."/>
            <person name="Meyerdierks A."/>
            <person name="Storesund J.E."/>
            <person name="Kallscheuer N."/>
            <person name="Luecker S."/>
            <person name="Lage O.M."/>
            <person name="Pohl T."/>
            <person name="Merkel B.J."/>
            <person name="Hornburger P."/>
            <person name="Mueller R.-W."/>
            <person name="Bruemmer F."/>
            <person name="Labrenz M."/>
            <person name="Spormann A.M."/>
            <person name="Op Den Camp H."/>
            <person name="Overmann J."/>
            <person name="Amann R."/>
            <person name="Jetten M.S.M."/>
            <person name="Mascher T."/>
            <person name="Medema M.H."/>
            <person name="Devos D.P."/>
            <person name="Kaster A.-K."/>
            <person name="Ovreas L."/>
            <person name="Rohde M."/>
            <person name="Galperin M.Y."/>
            <person name="Jogler C."/>
        </authorList>
    </citation>
    <scope>NUCLEOTIDE SEQUENCE [LARGE SCALE GENOMIC DNA]</scope>
    <source>
        <strain evidence="2 3">Pla100</strain>
    </source>
</reference>
<protein>
    <recommendedName>
        <fullName evidence="1">Putative restriction endonuclease domain-containing protein</fullName>
    </recommendedName>
</protein>
<comment type="caution">
    <text evidence="2">The sequence shown here is derived from an EMBL/GenBank/DDBJ whole genome shotgun (WGS) entry which is preliminary data.</text>
</comment>
<dbReference type="EMBL" id="SJPM01000004">
    <property type="protein sequence ID" value="TWT97328.1"/>
    <property type="molecule type" value="Genomic_DNA"/>
</dbReference>
<dbReference type="Proteomes" id="UP000316213">
    <property type="component" value="Unassembled WGS sequence"/>
</dbReference>
<dbReference type="PANTHER" id="PTHR34107:SF4">
    <property type="entry name" value="SLL1222 PROTEIN"/>
    <property type="match status" value="1"/>
</dbReference>
<feature type="domain" description="Putative restriction endonuclease" evidence="1">
    <location>
        <begin position="31"/>
        <end position="164"/>
    </location>
</feature>
<dbReference type="CDD" id="cd06260">
    <property type="entry name" value="DUF820-like"/>
    <property type="match status" value="1"/>
</dbReference>
<dbReference type="AlphaFoldDB" id="A0A5C6ADF2"/>
<accession>A0A5C6ADF2</accession>
<dbReference type="Pfam" id="PF05685">
    <property type="entry name" value="Uma2"/>
    <property type="match status" value="1"/>
</dbReference>
<dbReference type="Gene3D" id="3.90.1570.10">
    <property type="entry name" value="tt1808, chain A"/>
    <property type="match status" value="1"/>
</dbReference>
<dbReference type="SUPFAM" id="SSF52980">
    <property type="entry name" value="Restriction endonuclease-like"/>
    <property type="match status" value="1"/>
</dbReference>
<dbReference type="PANTHER" id="PTHR34107">
    <property type="entry name" value="SLL0198 PROTEIN-RELATED"/>
    <property type="match status" value="1"/>
</dbReference>
<name>A0A5C6ADF2_9BACT</name>
<dbReference type="InterPro" id="IPR008538">
    <property type="entry name" value="Uma2"/>
</dbReference>
<organism evidence="2 3">
    <name type="scientific">Neorhodopirellula pilleata</name>
    <dbReference type="NCBI Taxonomy" id="2714738"/>
    <lineage>
        <taxon>Bacteria</taxon>
        <taxon>Pseudomonadati</taxon>
        <taxon>Planctomycetota</taxon>
        <taxon>Planctomycetia</taxon>
        <taxon>Pirellulales</taxon>
        <taxon>Pirellulaceae</taxon>
        <taxon>Neorhodopirellula</taxon>
    </lineage>
</organism>
<evidence type="ECO:0000259" key="1">
    <source>
        <dbReference type="Pfam" id="PF05685"/>
    </source>
</evidence>
<dbReference type="OrthoDB" id="274140at2"/>